<gene>
    <name evidence="1" type="ORF">K340107D12_37710</name>
</gene>
<evidence type="ECO:0000313" key="1">
    <source>
        <dbReference type="EMBL" id="GAA6500955.1"/>
    </source>
</evidence>
<proteinExistence type="predicted"/>
<name>A0ABQ0BWQ5_9FIRM</name>
<accession>A0ABQ0BWQ5</accession>
<dbReference type="EMBL" id="BAABZQ010000001">
    <property type="protein sequence ID" value="GAA6500955.1"/>
    <property type="molecule type" value="Genomic_DNA"/>
</dbReference>
<evidence type="ECO:0000313" key="2">
    <source>
        <dbReference type="Proteomes" id="UP001600941"/>
    </source>
</evidence>
<protein>
    <submittedName>
        <fullName evidence="1">Uncharacterized protein</fullName>
    </submittedName>
</protein>
<keyword evidence="2" id="KW-1185">Reference proteome</keyword>
<comment type="caution">
    <text evidence="1">The sequence shown here is derived from an EMBL/GenBank/DDBJ whole genome shotgun (WGS) entry which is preliminary data.</text>
</comment>
<organism evidence="1 2">
    <name type="scientific">Blautia parvula</name>
    <dbReference type="NCBI Taxonomy" id="2877527"/>
    <lineage>
        <taxon>Bacteria</taxon>
        <taxon>Bacillati</taxon>
        <taxon>Bacillota</taxon>
        <taxon>Clostridia</taxon>
        <taxon>Lachnospirales</taxon>
        <taxon>Lachnospiraceae</taxon>
        <taxon>Blautia</taxon>
    </lineage>
</organism>
<dbReference type="Proteomes" id="UP001600941">
    <property type="component" value="Unassembled WGS sequence"/>
</dbReference>
<sequence>MQEQLNQNECQILIYSVQDFLARHSLSPESEKDLLTQEELSFLKLPGFLKLKDHRILSLKMFPVCYRMTKAGRFAPSSVRFLNWGIMSNGKCLTARISESPKQESGCILSDILISDVPEKYYLNQKQMEQLLFKSGQEVREKESTVQKD</sequence>
<reference evidence="1 2" key="1">
    <citation type="submission" date="2024-04" db="EMBL/GenBank/DDBJ databases">
        <title>Defined microbial consortia suppress multidrug-resistant proinflammatory Enterobacteriaceae via ecological control.</title>
        <authorList>
            <person name="Furuichi M."/>
            <person name="Kawaguchi T."/>
            <person name="Pust M."/>
            <person name="Yasuma K."/>
            <person name="Plichta D."/>
            <person name="Hasegawa N."/>
            <person name="Ohya T."/>
            <person name="Bhattarai S."/>
            <person name="Sasajima S."/>
            <person name="Aoto Y."/>
            <person name="Tuganbaev T."/>
            <person name="Yaginuma M."/>
            <person name="Ueda M."/>
            <person name="Okahashi N."/>
            <person name="Amafuji K."/>
            <person name="Kiridooshi Y."/>
            <person name="Sugita K."/>
            <person name="Strazar M."/>
            <person name="Skelly A."/>
            <person name="Suda W."/>
            <person name="Hattori M."/>
            <person name="Nakamoto N."/>
            <person name="Caballero S."/>
            <person name="Norman J."/>
            <person name="Olle B."/>
            <person name="Tanoue T."/>
            <person name="Arita M."/>
            <person name="Bucci V."/>
            <person name="Atarashi K."/>
            <person name="Xavier R."/>
            <person name="Honda K."/>
        </authorList>
    </citation>
    <scope>NUCLEOTIDE SEQUENCE [LARGE SCALE GENOMIC DNA]</scope>
    <source>
        <strain evidence="2">k34-0107-D12</strain>
    </source>
</reference>